<gene>
    <name evidence="1" type="ORF">AFUS01_LOCUS26855</name>
</gene>
<name>A0A8J2KEB0_9HEXA</name>
<comment type="caution">
    <text evidence="1">The sequence shown here is derived from an EMBL/GenBank/DDBJ whole genome shotgun (WGS) entry which is preliminary data.</text>
</comment>
<evidence type="ECO:0000313" key="2">
    <source>
        <dbReference type="Proteomes" id="UP000708208"/>
    </source>
</evidence>
<keyword evidence="2" id="KW-1185">Reference proteome</keyword>
<dbReference type="AlphaFoldDB" id="A0A8J2KEB0"/>
<reference evidence="1" key="1">
    <citation type="submission" date="2021-06" db="EMBL/GenBank/DDBJ databases">
        <authorList>
            <person name="Hodson N. C."/>
            <person name="Mongue J. A."/>
            <person name="Jaron S. K."/>
        </authorList>
    </citation>
    <scope>NUCLEOTIDE SEQUENCE</scope>
</reference>
<organism evidence="1 2">
    <name type="scientific">Allacma fusca</name>
    <dbReference type="NCBI Taxonomy" id="39272"/>
    <lineage>
        <taxon>Eukaryota</taxon>
        <taxon>Metazoa</taxon>
        <taxon>Ecdysozoa</taxon>
        <taxon>Arthropoda</taxon>
        <taxon>Hexapoda</taxon>
        <taxon>Collembola</taxon>
        <taxon>Symphypleona</taxon>
        <taxon>Sminthuridae</taxon>
        <taxon>Allacma</taxon>
    </lineage>
</organism>
<dbReference type="EMBL" id="CAJVCH010363853">
    <property type="protein sequence ID" value="CAG7816226.1"/>
    <property type="molecule type" value="Genomic_DNA"/>
</dbReference>
<dbReference type="Proteomes" id="UP000708208">
    <property type="component" value="Unassembled WGS sequence"/>
</dbReference>
<sequence>MTVAFHGTNHQIIEHLLLTVILTQKAGNSQNIWKYSGAIFTVASKLLAKNPTLDMIFAGKMCSKFCPNYRKEVKLWNVGKS</sequence>
<accession>A0A8J2KEB0</accession>
<evidence type="ECO:0000313" key="1">
    <source>
        <dbReference type="EMBL" id="CAG7816226.1"/>
    </source>
</evidence>
<protein>
    <submittedName>
        <fullName evidence="1">Uncharacterized protein</fullName>
    </submittedName>
</protein>
<proteinExistence type="predicted"/>